<dbReference type="OrthoDB" id="9785695at2"/>
<dbReference type="NCBIfam" id="TIGR02067">
    <property type="entry name" value="his_9_HisN"/>
    <property type="match status" value="1"/>
</dbReference>
<dbReference type="STRING" id="1449350.OCH239_20470"/>
<feature type="binding site" evidence="5">
    <location>
        <position position="93"/>
    </location>
    <ligand>
        <name>Mg(2+)</name>
        <dbReference type="ChEBI" id="CHEBI:18420"/>
        <label>2</label>
    </ligand>
</feature>
<accession>X7EHQ9</accession>
<evidence type="ECO:0000313" key="7">
    <source>
        <dbReference type="Proteomes" id="UP000022447"/>
    </source>
</evidence>
<dbReference type="AlphaFoldDB" id="X7EHQ9"/>
<keyword evidence="5" id="KW-0479">Metal-binding</keyword>
<feature type="binding site" evidence="5">
    <location>
        <position position="220"/>
    </location>
    <ligand>
        <name>Mg(2+)</name>
        <dbReference type="ChEBI" id="CHEBI:18420"/>
        <label>2</label>
    </ligand>
</feature>
<dbReference type="Gene3D" id="3.30.540.10">
    <property type="entry name" value="Fructose-1,6-Bisphosphatase, subunit A, domain 1"/>
    <property type="match status" value="1"/>
</dbReference>
<keyword evidence="5" id="KW-0460">Magnesium</keyword>
<proteinExistence type="inferred from homology"/>
<protein>
    <recommendedName>
        <fullName evidence="4">Histidinol-phosphatase</fullName>
        <ecNumber evidence="4">3.1.3.15</ecNumber>
    </recommendedName>
</protein>
<organism evidence="6 7">
    <name type="scientific">Roseivivax halodurans JCM 10272</name>
    <dbReference type="NCBI Taxonomy" id="1449350"/>
    <lineage>
        <taxon>Bacteria</taxon>
        <taxon>Pseudomonadati</taxon>
        <taxon>Pseudomonadota</taxon>
        <taxon>Alphaproteobacteria</taxon>
        <taxon>Rhodobacterales</taxon>
        <taxon>Roseobacteraceae</taxon>
        <taxon>Roseivivax</taxon>
    </lineage>
</organism>
<evidence type="ECO:0000256" key="2">
    <source>
        <dbReference type="ARBA" id="ARBA00009759"/>
    </source>
</evidence>
<evidence type="ECO:0000256" key="1">
    <source>
        <dbReference type="ARBA" id="ARBA00001946"/>
    </source>
</evidence>
<comment type="caution">
    <text evidence="6">The sequence shown here is derived from an EMBL/GenBank/DDBJ whole genome shotgun (WGS) entry which is preliminary data.</text>
</comment>
<dbReference type="PANTHER" id="PTHR20854">
    <property type="entry name" value="INOSITOL MONOPHOSPHATASE"/>
    <property type="match status" value="1"/>
</dbReference>
<dbReference type="GO" id="GO:0008934">
    <property type="term" value="F:inositol monophosphate 1-phosphatase activity"/>
    <property type="evidence" value="ECO:0007669"/>
    <property type="project" value="TreeGrafter"/>
</dbReference>
<evidence type="ECO:0000313" key="6">
    <source>
        <dbReference type="EMBL" id="ETX14741.1"/>
    </source>
</evidence>
<dbReference type="GO" id="GO:0007165">
    <property type="term" value="P:signal transduction"/>
    <property type="evidence" value="ECO:0007669"/>
    <property type="project" value="TreeGrafter"/>
</dbReference>
<dbReference type="Pfam" id="PF00459">
    <property type="entry name" value="Inositol_P"/>
    <property type="match status" value="1"/>
</dbReference>
<feature type="binding site" evidence="5">
    <location>
        <position position="95"/>
    </location>
    <ligand>
        <name>Mg(2+)</name>
        <dbReference type="ChEBI" id="CHEBI:18420"/>
        <label>1</label>
        <note>catalytic</note>
    </ligand>
</feature>
<keyword evidence="7" id="KW-1185">Reference proteome</keyword>
<dbReference type="GO" id="GO:0004401">
    <property type="term" value="F:histidinol-phosphatase activity"/>
    <property type="evidence" value="ECO:0007669"/>
    <property type="project" value="UniProtKB-UniRule"/>
</dbReference>
<dbReference type="GO" id="GO:0006020">
    <property type="term" value="P:inositol metabolic process"/>
    <property type="evidence" value="ECO:0007669"/>
    <property type="project" value="TreeGrafter"/>
</dbReference>
<dbReference type="GO" id="GO:0000105">
    <property type="term" value="P:L-histidine biosynthetic process"/>
    <property type="evidence" value="ECO:0007669"/>
    <property type="project" value="UniProtKB-UniRule"/>
</dbReference>
<dbReference type="EC" id="3.1.3.15" evidence="4"/>
<comment type="similarity">
    <text evidence="2">Belongs to the inositol monophosphatase superfamily.</text>
</comment>
<feature type="binding site" evidence="5">
    <location>
        <position position="77"/>
    </location>
    <ligand>
        <name>Mg(2+)</name>
        <dbReference type="ChEBI" id="CHEBI:18420"/>
        <label>1</label>
        <note>catalytic</note>
    </ligand>
</feature>
<dbReference type="eggNOG" id="COG0483">
    <property type="taxonomic scope" value="Bacteria"/>
</dbReference>
<dbReference type="GO" id="GO:0046872">
    <property type="term" value="F:metal ion binding"/>
    <property type="evidence" value="ECO:0007669"/>
    <property type="project" value="UniProtKB-KW"/>
</dbReference>
<dbReference type="Gene3D" id="3.40.190.80">
    <property type="match status" value="1"/>
</dbReference>
<dbReference type="InterPro" id="IPR011809">
    <property type="entry name" value="His_9_proposed"/>
</dbReference>
<dbReference type="RefSeq" id="WP_037261538.1">
    <property type="nucleotide sequence ID" value="NZ_JALZ01000008.1"/>
</dbReference>
<gene>
    <name evidence="6" type="ORF">OCH239_20470</name>
</gene>
<evidence type="ECO:0000256" key="4">
    <source>
        <dbReference type="NCBIfam" id="TIGR02067"/>
    </source>
</evidence>
<dbReference type="Proteomes" id="UP000022447">
    <property type="component" value="Unassembled WGS sequence"/>
</dbReference>
<feature type="binding site" evidence="5">
    <location>
        <position position="96"/>
    </location>
    <ligand>
        <name>Mg(2+)</name>
        <dbReference type="ChEBI" id="CHEBI:18420"/>
        <label>1</label>
        <note>catalytic</note>
    </ligand>
</feature>
<comment type="cofactor">
    <cofactor evidence="1 5">
        <name>Mg(2+)</name>
        <dbReference type="ChEBI" id="CHEBI:18420"/>
    </cofactor>
</comment>
<dbReference type="InterPro" id="IPR000760">
    <property type="entry name" value="Inositol_monophosphatase-like"/>
</dbReference>
<dbReference type="PATRIC" id="fig|1449350.3.peg.1927"/>
<dbReference type="SUPFAM" id="SSF56655">
    <property type="entry name" value="Carbohydrate phosphatase"/>
    <property type="match status" value="1"/>
</dbReference>
<sequence length="267" mass="27827">MAATFSTTQRDDIVTTAHALADAARAAVLPHFRTAALAIDNKEPSGFDPVTDADRAAEAAMREVLAARRPQDAILGEEQDATPGTSGLTWVLDPIDGTRGFMAGAPTWGVLIALSDARNVHLGVIDQPYIGERFLGGLGCAEWTGPHGGGALRTRKTTSLGLATLMTTFPEVGTTEDRAAFTRVAHGVRLVRYGLDCYAYALLAAGQIDLVIEAGLHAYDIQAPIGVIEAAGGVVTDWEGGPVLHGGRAVAAATPELHAAALERLKG</sequence>
<dbReference type="PANTHER" id="PTHR20854:SF4">
    <property type="entry name" value="INOSITOL-1-MONOPHOSPHATASE-RELATED"/>
    <property type="match status" value="1"/>
</dbReference>
<dbReference type="EMBL" id="JALZ01000008">
    <property type="protein sequence ID" value="ETX14741.1"/>
    <property type="molecule type" value="Genomic_DNA"/>
</dbReference>
<keyword evidence="3" id="KW-0378">Hydrolase</keyword>
<dbReference type="PRINTS" id="PR00377">
    <property type="entry name" value="IMPHPHTASES"/>
</dbReference>
<evidence type="ECO:0000256" key="5">
    <source>
        <dbReference type="PIRSR" id="PIRSR600760-2"/>
    </source>
</evidence>
<reference evidence="6 7" key="1">
    <citation type="submission" date="2014-01" db="EMBL/GenBank/DDBJ databases">
        <title>Roseivivax halodurans JCM 10272 Genome Sequencing.</title>
        <authorList>
            <person name="Lai Q."/>
            <person name="Li G."/>
            <person name="Shao Z."/>
        </authorList>
    </citation>
    <scope>NUCLEOTIDE SEQUENCE [LARGE SCALE GENOMIC DNA]</scope>
    <source>
        <strain evidence="6 7">JCM 10272</strain>
    </source>
</reference>
<evidence type="ECO:0000256" key="3">
    <source>
        <dbReference type="ARBA" id="ARBA00022801"/>
    </source>
</evidence>
<dbReference type="CDD" id="cd01641">
    <property type="entry name" value="Bacterial_IMPase_like_1"/>
    <property type="match status" value="1"/>
</dbReference>
<name>X7EHQ9_9RHOB</name>